<name>A0A4V1BZR5_9BURK</name>
<accession>A0A4V1BZR5</accession>
<gene>
    <name evidence="6" type="ORF">E0W60_34935</name>
</gene>
<comment type="similarity">
    <text evidence="1">Belongs to the LysR transcriptional regulatory family.</text>
</comment>
<evidence type="ECO:0000256" key="1">
    <source>
        <dbReference type="ARBA" id="ARBA00009437"/>
    </source>
</evidence>
<evidence type="ECO:0000256" key="3">
    <source>
        <dbReference type="ARBA" id="ARBA00023125"/>
    </source>
</evidence>
<keyword evidence="3" id="KW-0238">DNA-binding</keyword>
<dbReference type="FunFam" id="1.10.10.10:FF:000001">
    <property type="entry name" value="LysR family transcriptional regulator"/>
    <property type="match status" value="1"/>
</dbReference>
<dbReference type="KEGG" id="cox:E0W60_34935"/>
<dbReference type="Gene3D" id="3.40.190.290">
    <property type="match status" value="1"/>
</dbReference>
<dbReference type="CDD" id="cd08422">
    <property type="entry name" value="PBP2_CrgA_like"/>
    <property type="match status" value="1"/>
</dbReference>
<reference evidence="6 7" key="1">
    <citation type="submission" date="2019-03" db="EMBL/GenBank/DDBJ databases">
        <title>Efficiently degradation of phenoxyalkanoic acid herbicides by Cupriavidus oxalaticus strain X32.</title>
        <authorList>
            <person name="Sheng X."/>
        </authorList>
    </citation>
    <scope>NUCLEOTIDE SEQUENCE [LARGE SCALE GENOMIC DNA]</scope>
    <source>
        <strain evidence="6 7">X32</strain>
        <plasmid evidence="6 7">unnamed4</plasmid>
    </source>
</reference>
<sequence length="301" mass="33504">MDRYSELVAFLQSARSHSFSAAARNLDLTPSAVSKLVARLEARLGVRLFVRQGRTVALTEEGQRYLSSAEMVVEAMADAQAHGEALGETLRGKIRVHTMLTFARHQIVPWLPEFLQAHPGLSVEFHIAPQYEDAFDRGVDIAIHSGALPSSSRVARKIASSRWIVCAAPAYLERHGTPRTPDELQQHTCVGFSFVSEWNVWPFRAMDGTTYGVRPASVVDTTQGEIARDLALGGFGIVRLAEFHIGEDLLAGRLVPVLESYQDPSKEPLYLVYPNRKHLSPRVKVFCDFLTERLAAQPWAR</sequence>
<dbReference type="SUPFAM" id="SSF53850">
    <property type="entry name" value="Periplasmic binding protein-like II"/>
    <property type="match status" value="1"/>
</dbReference>
<feature type="domain" description="HTH lysR-type" evidence="5">
    <location>
        <begin position="1"/>
        <end position="59"/>
    </location>
</feature>
<dbReference type="PRINTS" id="PR00039">
    <property type="entry name" value="HTHLYSR"/>
</dbReference>
<dbReference type="Pfam" id="PF03466">
    <property type="entry name" value="LysR_substrate"/>
    <property type="match status" value="1"/>
</dbReference>
<protein>
    <submittedName>
        <fullName evidence="6">LysR family transcriptional regulator</fullName>
    </submittedName>
</protein>
<organism evidence="6 7">
    <name type="scientific">Cupriavidus oxalaticus</name>
    <dbReference type="NCBI Taxonomy" id="96344"/>
    <lineage>
        <taxon>Bacteria</taxon>
        <taxon>Pseudomonadati</taxon>
        <taxon>Pseudomonadota</taxon>
        <taxon>Betaproteobacteria</taxon>
        <taxon>Burkholderiales</taxon>
        <taxon>Burkholderiaceae</taxon>
        <taxon>Cupriavidus</taxon>
    </lineage>
</organism>
<geneLocation type="plasmid" evidence="6">
    <name>unnamed4</name>
</geneLocation>
<dbReference type="InterPro" id="IPR058163">
    <property type="entry name" value="LysR-type_TF_proteobact-type"/>
</dbReference>
<dbReference type="Gene3D" id="1.10.10.10">
    <property type="entry name" value="Winged helix-like DNA-binding domain superfamily/Winged helix DNA-binding domain"/>
    <property type="match status" value="1"/>
</dbReference>
<evidence type="ECO:0000313" key="6">
    <source>
        <dbReference type="EMBL" id="QBY56242.1"/>
    </source>
</evidence>
<dbReference type="SUPFAM" id="SSF46785">
    <property type="entry name" value="Winged helix' DNA-binding domain"/>
    <property type="match status" value="1"/>
</dbReference>
<proteinExistence type="inferred from homology"/>
<keyword evidence="6" id="KW-0614">Plasmid</keyword>
<dbReference type="OrthoDB" id="8954631at2"/>
<dbReference type="Proteomes" id="UP000295294">
    <property type="component" value="Plasmid unnamed4"/>
</dbReference>
<evidence type="ECO:0000259" key="5">
    <source>
        <dbReference type="PROSITE" id="PS50931"/>
    </source>
</evidence>
<dbReference type="GO" id="GO:0006351">
    <property type="term" value="P:DNA-templated transcription"/>
    <property type="evidence" value="ECO:0007669"/>
    <property type="project" value="TreeGrafter"/>
</dbReference>
<dbReference type="GO" id="GO:0043565">
    <property type="term" value="F:sequence-specific DNA binding"/>
    <property type="evidence" value="ECO:0007669"/>
    <property type="project" value="TreeGrafter"/>
</dbReference>
<evidence type="ECO:0000256" key="2">
    <source>
        <dbReference type="ARBA" id="ARBA00023015"/>
    </source>
</evidence>
<dbReference type="GO" id="GO:0003700">
    <property type="term" value="F:DNA-binding transcription factor activity"/>
    <property type="evidence" value="ECO:0007669"/>
    <property type="project" value="InterPro"/>
</dbReference>
<dbReference type="EMBL" id="CP038639">
    <property type="protein sequence ID" value="QBY56242.1"/>
    <property type="molecule type" value="Genomic_DNA"/>
</dbReference>
<evidence type="ECO:0000256" key="4">
    <source>
        <dbReference type="ARBA" id="ARBA00023163"/>
    </source>
</evidence>
<dbReference type="PANTHER" id="PTHR30537:SF5">
    <property type="entry name" value="HTH-TYPE TRANSCRIPTIONAL ACTIVATOR TTDR-RELATED"/>
    <property type="match status" value="1"/>
</dbReference>
<dbReference type="PROSITE" id="PS50931">
    <property type="entry name" value="HTH_LYSR"/>
    <property type="match status" value="1"/>
</dbReference>
<dbReference type="RefSeq" id="WP_135707405.1">
    <property type="nucleotide sequence ID" value="NZ_CP038639.1"/>
</dbReference>
<evidence type="ECO:0000313" key="7">
    <source>
        <dbReference type="Proteomes" id="UP000295294"/>
    </source>
</evidence>
<keyword evidence="2" id="KW-0805">Transcription regulation</keyword>
<dbReference type="AlphaFoldDB" id="A0A4V1BZR5"/>
<dbReference type="InterPro" id="IPR036388">
    <property type="entry name" value="WH-like_DNA-bd_sf"/>
</dbReference>
<dbReference type="InterPro" id="IPR000847">
    <property type="entry name" value="LysR_HTH_N"/>
</dbReference>
<dbReference type="InterPro" id="IPR005119">
    <property type="entry name" value="LysR_subst-bd"/>
</dbReference>
<dbReference type="PANTHER" id="PTHR30537">
    <property type="entry name" value="HTH-TYPE TRANSCRIPTIONAL REGULATOR"/>
    <property type="match status" value="1"/>
</dbReference>
<dbReference type="Pfam" id="PF00126">
    <property type="entry name" value="HTH_1"/>
    <property type="match status" value="1"/>
</dbReference>
<dbReference type="InterPro" id="IPR036390">
    <property type="entry name" value="WH_DNA-bd_sf"/>
</dbReference>
<keyword evidence="4" id="KW-0804">Transcription</keyword>